<dbReference type="InterPro" id="IPR003838">
    <property type="entry name" value="ABC3_permease_C"/>
</dbReference>
<name>A0ABS6EFB0_9CLOT</name>
<comment type="similarity">
    <text evidence="2">Belongs to the ABC-4 integral membrane protein family. LolC/E subfamily.</text>
</comment>
<protein>
    <submittedName>
        <fullName evidence="10">FtsX-like permease family protein</fullName>
    </submittedName>
</protein>
<dbReference type="InterPro" id="IPR051447">
    <property type="entry name" value="Lipoprotein-release_system"/>
</dbReference>
<evidence type="ECO:0000259" key="8">
    <source>
        <dbReference type="Pfam" id="PF02687"/>
    </source>
</evidence>
<evidence type="ECO:0000313" key="10">
    <source>
        <dbReference type="EMBL" id="MBU5483904.1"/>
    </source>
</evidence>
<evidence type="ECO:0000256" key="6">
    <source>
        <dbReference type="ARBA" id="ARBA00023136"/>
    </source>
</evidence>
<accession>A0ABS6EFB0</accession>
<feature type="transmembrane region" description="Helical" evidence="7">
    <location>
        <begin position="645"/>
        <end position="667"/>
    </location>
</feature>
<keyword evidence="3" id="KW-1003">Cell membrane</keyword>
<keyword evidence="6 7" id="KW-0472">Membrane</keyword>
<dbReference type="RefSeq" id="WP_216438405.1">
    <property type="nucleotide sequence ID" value="NZ_JAHLQF010000002.1"/>
</dbReference>
<organism evidence="10 11">
    <name type="scientific">Clostridium mobile</name>
    <dbReference type="NCBI Taxonomy" id="2841512"/>
    <lineage>
        <taxon>Bacteria</taxon>
        <taxon>Bacillati</taxon>
        <taxon>Bacillota</taxon>
        <taxon>Clostridia</taxon>
        <taxon>Eubacteriales</taxon>
        <taxon>Clostridiaceae</taxon>
        <taxon>Clostridium</taxon>
    </lineage>
</organism>
<feature type="domain" description="ABC3 transporter permease C-terminal" evidence="8">
    <location>
        <begin position="255"/>
        <end position="378"/>
    </location>
</feature>
<evidence type="ECO:0000256" key="1">
    <source>
        <dbReference type="ARBA" id="ARBA00004651"/>
    </source>
</evidence>
<feature type="transmembrane region" description="Helical" evidence="7">
    <location>
        <begin position="744"/>
        <end position="763"/>
    </location>
</feature>
<feature type="transmembrane region" description="Helical" evidence="7">
    <location>
        <begin position="342"/>
        <end position="367"/>
    </location>
</feature>
<dbReference type="PANTHER" id="PTHR30489:SF0">
    <property type="entry name" value="LIPOPROTEIN-RELEASING SYSTEM TRANSMEMBRANE PROTEIN LOLE"/>
    <property type="match status" value="1"/>
</dbReference>
<comment type="caution">
    <text evidence="10">The sequence shown here is derived from an EMBL/GenBank/DDBJ whole genome shotgun (WGS) entry which is preliminary data.</text>
</comment>
<evidence type="ECO:0000259" key="9">
    <source>
        <dbReference type="Pfam" id="PF12704"/>
    </source>
</evidence>
<feature type="domain" description="MacB-like periplasmic core" evidence="9">
    <location>
        <begin position="21"/>
        <end position="214"/>
    </location>
</feature>
<keyword evidence="4 7" id="KW-0812">Transmembrane</keyword>
<evidence type="ECO:0000256" key="3">
    <source>
        <dbReference type="ARBA" id="ARBA00022475"/>
    </source>
</evidence>
<dbReference type="EMBL" id="JAHLQF010000002">
    <property type="protein sequence ID" value="MBU5483904.1"/>
    <property type="molecule type" value="Genomic_DNA"/>
</dbReference>
<feature type="transmembrane region" description="Helical" evidence="7">
    <location>
        <begin position="702"/>
        <end position="724"/>
    </location>
</feature>
<feature type="transmembrane region" description="Helical" evidence="7">
    <location>
        <begin position="421"/>
        <end position="442"/>
    </location>
</feature>
<dbReference type="Pfam" id="PF12704">
    <property type="entry name" value="MacB_PCD"/>
    <property type="match status" value="1"/>
</dbReference>
<comment type="subcellular location">
    <subcellularLocation>
        <location evidence="1">Cell membrane</location>
        <topology evidence="1">Multi-pass membrane protein</topology>
    </subcellularLocation>
</comment>
<evidence type="ECO:0000256" key="7">
    <source>
        <dbReference type="SAM" id="Phobius"/>
    </source>
</evidence>
<evidence type="ECO:0000256" key="5">
    <source>
        <dbReference type="ARBA" id="ARBA00022989"/>
    </source>
</evidence>
<proteinExistence type="inferred from homology"/>
<dbReference type="InterPro" id="IPR025857">
    <property type="entry name" value="MacB_PCD"/>
</dbReference>
<feature type="domain" description="ABC3 transporter permease C-terminal" evidence="8">
    <location>
        <begin position="654"/>
        <end position="771"/>
    </location>
</feature>
<reference evidence="10 11" key="1">
    <citation type="submission" date="2021-06" db="EMBL/GenBank/DDBJ databases">
        <authorList>
            <person name="Sun Q."/>
            <person name="Li D."/>
        </authorList>
    </citation>
    <scope>NUCLEOTIDE SEQUENCE [LARGE SCALE GENOMIC DNA]</scope>
    <source>
        <strain evidence="10 11">MSJ-11</strain>
    </source>
</reference>
<evidence type="ECO:0000256" key="2">
    <source>
        <dbReference type="ARBA" id="ARBA00005236"/>
    </source>
</evidence>
<feature type="transmembrane region" description="Helical" evidence="7">
    <location>
        <begin position="249"/>
        <end position="272"/>
    </location>
</feature>
<dbReference type="Proteomes" id="UP000726170">
    <property type="component" value="Unassembled WGS sequence"/>
</dbReference>
<feature type="transmembrane region" description="Helical" evidence="7">
    <location>
        <begin position="307"/>
        <end position="330"/>
    </location>
</feature>
<sequence>MTHYLDLVKEYNKVHKKENKMTLVSIIIAVFLVTTIFGMAEMEIKTQKISMINQYGNWHVMFKDITNEQAKLISARPETAYGGWIFIIDESGGYTLKGKTMYLNGVDKEMAKQMDVQVQEGSYPTEPNEMLINISAKDRLKLAIGDEITIDTPDKKVITFKISGFCNDSSILLKNDGYGSILTPEGLMNNFPESSYPNRFYLQFKPHKNMQNTIVDISNKLSIEKDKIQQNKYLMAALGQSNDSYIAQLYVIAFILFILILIAAILMISSSFNTIVMKRIRFFGLLRCIGASKSQVKRYVLYEGLRFSFKAIPIGLLSGTVTVWILSAFLRNVNPAYFSEMPVFNVSLISLISGTSVGFLSVILASFSPSKKASRVSPLSAINGEINQSNNQIYKKPVNIKNKKVDIAIGMYHAYIRKKNLFLMVGSFSISIVLFLCFSVGIDFMNQAIKPGKPWSPDLSIISKDNTQSIPNEMLNKAMSIPGVKRAYGRAFSYNIPVTVNQSKGMINLVSYEKNQFKWAEDQLVDGDIKTVEEGSGNVLVAYSQDLPWKVGDKIKISTSHGTSTVNIAGILATSPFDRQNGEQTVICNEDTFKKIIGKPGYTIIDIQINKNATKEDITAIQNLAKDYIFSDLRSNNQEVRAARFSFSVFIYGFLVCIASITVFNIINSMNMSISAKMKEYGYMRAIGMSTEQLKRMITAEAATYTICGCIVGCMIGLPLHRLIFMKSITARWGLSWAVPIHELIIIIFLVILATYVSIIGPISKIRKLNIVTNIAEY</sequence>
<evidence type="ECO:0000256" key="4">
    <source>
        <dbReference type="ARBA" id="ARBA00022692"/>
    </source>
</evidence>
<feature type="transmembrane region" description="Helical" evidence="7">
    <location>
        <begin position="21"/>
        <end position="40"/>
    </location>
</feature>
<evidence type="ECO:0000313" key="11">
    <source>
        <dbReference type="Proteomes" id="UP000726170"/>
    </source>
</evidence>
<keyword evidence="11" id="KW-1185">Reference proteome</keyword>
<dbReference type="Pfam" id="PF02687">
    <property type="entry name" value="FtsX"/>
    <property type="match status" value="2"/>
</dbReference>
<gene>
    <name evidence="10" type="ORF">KQI86_06150</name>
</gene>
<dbReference type="PANTHER" id="PTHR30489">
    <property type="entry name" value="LIPOPROTEIN-RELEASING SYSTEM TRANSMEMBRANE PROTEIN LOLE"/>
    <property type="match status" value="1"/>
</dbReference>
<keyword evidence="5 7" id="KW-1133">Transmembrane helix</keyword>